<keyword evidence="3 6" id="KW-0547">Nucleotide-binding</keyword>
<keyword evidence="6" id="KW-0460">Magnesium</keyword>
<dbReference type="NCBIfam" id="NF001208">
    <property type="entry name" value="PRK00174.1"/>
    <property type="match status" value="1"/>
</dbReference>
<comment type="PTM">
    <text evidence="6">Acetylated. Deacetylation by the SIR2-homolog deacetylase activates the enzyme.</text>
</comment>
<dbReference type="InterPro" id="IPR042099">
    <property type="entry name" value="ANL_N_sf"/>
</dbReference>
<dbReference type="InterPro" id="IPR025110">
    <property type="entry name" value="AMP-bd_C"/>
</dbReference>
<evidence type="ECO:0000259" key="9">
    <source>
        <dbReference type="Pfam" id="PF16177"/>
    </source>
</evidence>
<dbReference type="InterPro" id="IPR032387">
    <property type="entry name" value="ACAS_N"/>
</dbReference>
<feature type="domain" description="AMP-dependent synthetase/ligase" evidence="7">
    <location>
        <begin position="101"/>
        <end position="480"/>
    </location>
</feature>
<dbReference type="EC" id="6.2.1.1" evidence="6"/>
<comment type="similarity">
    <text evidence="1 6">Belongs to the ATP-dependent AMP-binding enzyme family.</text>
</comment>
<comment type="cofactor">
    <cofactor evidence="6">
        <name>Mg(2+)</name>
        <dbReference type="ChEBI" id="CHEBI:18420"/>
    </cofactor>
</comment>
<dbReference type="PANTHER" id="PTHR24095">
    <property type="entry name" value="ACETYL-COENZYME A SYNTHETASE"/>
    <property type="match status" value="1"/>
</dbReference>
<evidence type="ECO:0000259" key="7">
    <source>
        <dbReference type="Pfam" id="PF00501"/>
    </source>
</evidence>
<comment type="function">
    <text evidence="6">Catalyzes the conversion of acetate into acetyl-CoA (AcCoA), an essential intermediate at the junction of anabolic and catabolic pathways. AcsA undergoes a two-step reaction. In the first half reaction, AcsA combines acetate with ATP to form acetyl-adenylate (AcAMP) intermediate. In the second half reaction, it can then transfer the acetyl group from AcAMP to the sulfhydryl group of CoA, forming the product AcCoA.</text>
</comment>
<evidence type="ECO:0000256" key="5">
    <source>
        <dbReference type="ARBA" id="ARBA00022990"/>
    </source>
</evidence>
<keyword evidence="5 6" id="KW-0007">Acetylation</keyword>
<dbReference type="HAMAP" id="MF_01123">
    <property type="entry name" value="Ac_CoA_synth"/>
    <property type="match status" value="1"/>
</dbReference>
<evidence type="ECO:0000256" key="3">
    <source>
        <dbReference type="ARBA" id="ARBA00022741"/>
    </source>
</evidence>
<dbReference type="RefSeq" id="WP_071899649.1">
    <property type="nucleotide sequence ID" value="NZ_MPIN01000004.1"/>
</dbReference>
<evidence type="ECO:0000313" key="11">
    <source>
        <dbReference type="Proteomes" id="UP000182229"/>
    </source>
</evidence>
<feature type="binding site" evidence="6">
    <location>
        <begin position="397"/>
        <end position="399"/>
    </location>
    <ligand>
        <name>ATP</name>
        <dbReference type="ChEBI" id="CHEBI:30616"/>
    </ligand>
</feature>
<dbReference type="Pfam" id="PF13193">
    <property type="entry name" value="AMP-binding_C"/>
    <property type="match status" value="1"/>
</dbReference>
<keyword evidence="11" id="KW-1185">Reference proteome</keyword>
<dbReference type="Pfam" id="PF16177">
    <property type="entry name" value="ACAS_N"/>
    <property type="match status" value="1"/>
</dbReference>
<dbReference type="GO" id="GO:0019427">
    <property type="term" value="P:acetyl-CoA biosynthetic process from acetate"/>
    <property type="evidence" value="ECO:0007669"/>
    <property type="project" value="UniProtKB-UniRule"/>
</dbReference>
<dbReference type="CDD" id="cd05966">
    <property type="entry name" value="ACS"/>
    <property type="match status" value="1"/>
</dbReference>
<dbReference type="GO" id="GO:0005524">
    <property type="term" value="F:ATP binding"/>
    <property type="evidence" value="ECO:0007669"/>
    <property type="project" value="UniProtKB-KW"/>
</dbReference>
<proteinExistence type="inferred from homology"/>
<reference evidence="10 11" key="2">
    <citation type="submission" date="2016-12" db="EMBL/GenBank/DDBJ databases">
        <title>Draft Genome Sequence of Cystobacter ferrugineus Strain Cbfe23.</title>
        <authorList>
            <person name="Akbar S."/>
            <person name="Dowd S.E."/>
            <person name="Stevens D.C."/>
        </authorList>
    </citation>
    <scope>NUCLEOTIDE SEQUENCE [LARGE SCALE GENOMIC DNA]</scope>
    <source>
        <strain evidence="10 11">Cbfe23</strain>
    </source>
</reference>
<dbReference type="GO" id="GO:0005829">
    <property type="term" value="C:cytosol"/>
    <property type="evidence" value="ECO:0007669"/>
    <property type="project" value="TreeGrafter"/>
</dbReference>
<feature type="binding site" evidence="6">
    <location>
        <position position="549"/>
    </location>
    <ligand>
        <name>Mg(2+)</name>
        <dbReference type="ChEBI" id="CHEBI:18420"/>
    </ligand>
</feature>
<dbReference type="Gene3D" id="3.30.300.30">
    <property type="match status" value="1"/>
</dbReference>
<protein>
    <recommendedName>
        <fullName evidence="6">Acetyl-coenzyme A synthetase</fullName>
        <shortName evidence="6">AcCoA synthetase</shortName>
        <shortName evidence="6">Acs</shortName>
        <ecNumber evidence="6">6.2.1.1</ecNumber>
    </recommendedName>
    <alternativeName>
        <fullName evidence="6">Acetate--CoA ligase</fullName>
    </alternativeName>
    <alternativeName>
        <fullName evidence="6">Acyl-activating enzyme</fullName>
    </alternativeName>
</protein>
<feature type="binding site" evidence="6">
    <location>
        <position position="547"/>
    </location>
    <ligand>
        <name>Mg(2+)</name>
        <dbReference type="ChEBI" id="CHEBI:18420"/>
    </ligand>
</feature>
<dbReference type="Gene3D" id="3.40.50.12780">
    <property type="entry name" value="N-terminal domain of ligase-like"/>
    <property type="match status" value="1"/>
</dbReference>
<dbReference type="GO" id="GO:0003987">
    <property type="term" value="F:acetate-CoA ligase activity"/>
    <property type="evidence" value="ECO:0007669"/>
    <property type="project" value="UniProtKB-UniRule"/>
</dbReference>
<feature type="binding site" evidence="6">
    <location>
        <position position="321"/>
    </location>
    <ligand>
        <name>CoA</name>
        <dbReference type="ChEBI" id="CHEBI:57287"/>
    </ligand>
</feature>
<dbReference type="Pfam" id="PF00501">
    <property type="entry name" value="AMP-binding"/>
    <property type="match status" value="1"/>
</dbReference>
<gene>
    <name evidence="6" type="primary">acsA</name>
    <name evidence="10" type="ORF">BON30_18430</name>
</gene>
<keyword evidence="6" id="KW-0479">Metal-binding</keyword>
<dbReference type="EMBL" id="MPIN01000004">
    <property type="protein sequence ID" value="OJH39474.1"/>
    <property type="molecule type" value="Genomic_DNA"/>
</dbReference>
<dbReference type="InterPro" id="IPR045851">
    <property type="entry name" value="AMP-bd_C_sf"/>
</dbReference>
<dbReference type="SUPFAM" id="SSF56801">
    <property type="entry name" value="Acetyl-CoA synthetase-like"/>
    <property type="match status" value="1"/>
</dbReference>
<feature type="binding site" evidence="6">
    <location>
        <position position="510"/>
    </location>
    <ligand>
        <name>ATP</name>
        <dbReference type="ChEBI" id="CHEBI:30616"/>
    </ligand>
</feature>
<evidence type="ECO:0000256" key="6">
    <source>
        <dbReference type="HAMAP-Rule" id="MF_01123"/>
    </source>
</evidence>
<feature type="binding site" evidence="6">
    <location>
        <position position="525"/>
    </location>
    <ligand>
        <name>ATP</name>
        <dbReference type="ChEBI" id="CHEBI:30616"/>
    </ligand>
</feature>
<feature type="binding site" evidence="6">
    <location>
        <position position="552"/>
    </location>
    <ligand>
        <name>Mg(2+)</name>
        <dbReference type="ChEBI" id="CHEBI:18420"/>
    </ligand>
</feature>
<dbReference type="STRING" id="83449.BON30_18430"/>
<evidence type="ECO:0000256" key="4">
    <source>
        <dbReference type="ARBA" id="ARBA00022840"/>
    </source>
</evidence>
<feature type="binding site" evidence="6">
    <location>
        <begin position="203"/>
        <end position="206"/>
    </location>
    <ligand>
        <name>CoA</name>
        <dbReference type="ChEBI" id="CHEBI:57287"/>
    </ligand>
</feature>
<feature type="domain" description="AMP-binding enzyme C-terminal" evidence="8">
    <location>
        <begin position="541"/>
        <end position="619"/>
    </location>
</feature>
<dbReference type="PANTHER" id="PTHR24095:SF14">
    <property type="entry name" value="ACETYL-COENZYME A SYNTHETASE 1"/>
    <property type="match status" value="1"/>
</dbReference>
<dbReference type="Proteomes" id="UP000182229">
    <property type="component" value="Unassembled WGS sequence"/>
</dbReference>
<name>A0A1L9BB27_9BACT</name>
<keyword evidence="4 6" id="KW-0067">ATP-binding</keyword>
<comment type="catalytic activity">
    <reaction evidence="6">
        <text>acetate + ATP + CoA = acetyl-CoA + AMP + diphosphate</text>
        <dbReference type="Rhea" id="RHEA:23176"/>
        <dbReference type="ChEBI" id="CHEBI:30089"/>
        <dbReference type="ChEBI" id="CHEBI:30616"/>
        <dbReference type="ChEBI" id="CHEBI:33019"/>
        <dbReference type="ChEBI" id="CHEBI:57287"/>
        <dbReference type="ChEBI" id="CHEBI:57288"/>
        <dbReference type="ChEBI" id="CHEBI:456215"/>
        <dbReference type="EC" id="6.2.1.1"/>
    </reaction>
</comment>
<dbReference type="GO" id="GO:0046872">
    <property type="term" value="F:metal ion binding"/>
    <property type="evidence" value="ECO:0007669"/>
    <property type="project" value="UniProtKB-KW"/>
</dbReference>
<feature type="binding site" evidence="6">
    <location>
        <position position="536"/>
    </location>
    <ligand>
        <name>ATP</name>
        <dbReference type="ChEBI" id="CHEBI:30616"/>
    </ligand>
</feature>
<sequence>MAETPRPNPQALESVLVENRLFPPPEDFSRRAHIRSMEDYRRLWDEAEKNPEAYWGARAREELYWKEPFQTVLEWKPPHARWFVEGRTNLAYNCLDRHLPALKDKTAILFEGEPGDRRKVTYGELSREVNQLANGLRALGVKKGDRVGIYLPMVPEAAVAMLACARVGAVHSVVFGGFSAEALLERMNDAGAKVLLTADGGWRKGAVVPLLDNVRKAMPQMKNLEHVVVFQRTTQGSLRLEGKEQSWSELTQKQSDVCEPEWVESEHPLFILYTSGSTGKPKGVLHTTGGYAVFASLSSRWVFDLKKEDVYWCTADIGWVTGHSYVVYGPLMNGVTSVIYEGALTHPGADRTWELIAREKISILYTAPTAIRAFMRLGDDIPRKHDMSSLRLLGSVGEPINPEAWMWYRDVIGGGRCPVVDTWWQTETGGIMLSPLPGATPTKPGSATLPLPGVHTEVLDKQGKPVGANQGGQLFITRPWPSMLRTVYGDPQRYVNTYFSELPGMYFTGDGARRDDDGYFWLMGRVDDVVNVAGHRLGTAEVESALVAHKSVAEAAVVGRPDDLKGTALVAFITLKKGVGHSPELKKELATHVGKEIGAIARPDEIRFAEGLPKTRSGKIMRRLLRDVASGKQTTGDTTTLEDLNVLAALRSDEE</sequence>
<dbReference type="PROSITE" id="PS00455">
    <property type="entry name" value="AMP_BINDING"/>
    <property type="match status" value="1"/>
</dbReference>
<evidence type="ECO:0000313" key="10">
    <source>
        <dbReference type="EMBL" id="OJH39474.1"/>
    </source>
</evidence>
<dbReference type="FunFam" id="3.40.50.12780:FF:000001">
    <property type="entry name" value="Acetyl-coenzyme A synthetase"/>
    <property type="match status" value="1"/>
</dbReference>
<feature type="domain" description="Acetyl-coenzyme A synthetase N-terminal" evidence="9">
    <location>
        <begin position="40"/>
        <end position="94"/>
    </location>
</feature>
<reference evidence="11" key="1">
    <citation type="submission" date="2016-11" db="EMBL/GenBank/DDBJ databases">
        <authorList>
            <person name="Shukria A."/>
            <person name="Stevens D.C."/>
        </authorList>
    </citation>
    <scope>NUCLEOTIDE SEQUENCE [LARGE SCALE GENOMIC DNA]</scope>
    <source>
        <strain evidence="11">Cbfe23</strain>
    </source>
</reference>
<dbReference type="NCBIfam" id="TIGR02188">
    <property type="entry name" value="Ac_CoA_lig_AcsA"/>
    <property type="match status" value="1"/>
</dbReference>
<dbReference type="InterPro" id="IPR011904">
    <property type="entry name" value="Ac_CoA_lig"/>
</dbReference>
<evidence type="ECO:0000256" key="1">
    <source>
        <dbReference type="ARBA" id="ARBA00006432"/>
    </source>
</evidence>
<dbReference type="InterPro" id="IPR020845">
    <property type="entry name" value="AMP-binding_CS"/>
</dbReference>
<dbReference type="OrthoDB" id="9801302at2"/>
<organism evidence="10 11">
    <name type="scientific">Cystobacter ferrugineus</name>
    <dbReference type="NCBI Taxonomy" id="83449"/>
    <lineage>
        <taxon>Bacteria</taxon>
        <taxon>Pseudomonadati</taxon>
        <taxon>Myxococcota</taxon>
        <taxon>Myxococcia</taxon>
        <taxon>Myxococcales</taxon>
        <taxon>Cystobacterineae</taxon>
        <taxon>Archangiaceae</taxon>
        <taxon>Cystobacter</taxon>
    </lineage>
</organism>
<feature type="modified residue" description="N6-acetyllysine" evidence="6">
    <location>
        <position position="619"/>
    </location>
</feature>
<comment type="caution">
    <text evidence="10">The sequence shown here is derived from an EMBL/GenBank/DDBJ whole genome shotgun (WGS) entry which is preliminary data.</text>
</comment>
<accession>A0A1L9BB27</accession>
<feature type="binding site" evidence="6">
    <location>
        <begin position="421"/>
        <end position="426"/>
    </location>
    <ligand>
        <name>ATP</name>
        <dbReference type="ChEBI" id="CHEBI:30616"/>
    </ligand>
</feature>
<dbReference type="GO" id="GO:0016208">
    <property type="term" value="F:AMP binding"/>
    <property type="evidence" value="ECO:0007669"/>
    <property type="project" value="InterPro"/>
</dbReference>
<evidence type="ECO:0000259" key="8">
    <source>
        <dbReference type="Pfam" id="PF13193"/>
    </source>
</evidence>
<dbReference type="AlphaFoldDB" id="A0A1L9BB27"/>
<evidence type="ECO:0000256" key="2">
    <source>
        <dbReference type="ARBA" id="ARBA00022598"/>
    </source>
</evidence>
<comment type="caution">
    <text evidence="6">Lacks conserved residue(s) required for the propagation of feature annotation.</text>
</comment>
<dbReference type="InterPro" id="IPR000873">
    <property type="entry name" value="AMP-dep_synth/lig_dom"/>
</dbReference>
<keyword evidence="2 6" id="KW-0436">Ligase</keyword>